<dbReference type="PANTHER" id="PTHR46086">
    <property type="entry name" value="ALPHA/BETA-HYDROLASES SUPERFAMILY PROTEIN"/>
    <property type="match status" value="1"/>
</dbReference>
<dbReference type="InterPro" id="IPR044819">
    <property type="entry name" value="OBL-like"/>
</dbReference>
<reference evidence="4 5" key="3">
    <citation type="submission" date="2019-11" db="EMBL/GenBank/DDBJ databases">
        <title>A de novo genome assembly of a pear dwarfing rootstock.</title>
        <authorList>
            <person name="Wang F."/>
            <person name="Wang J."/>
            <person name="Li S."/>
            <person name="Zhang Y."/>
            <person name="Fang M."/>
            <person name="Ma L."/>
            <person name="Zhao Y."/>
            <person name="Jiang S."/>
        </authorList>
    </citation>
    <scope>NUCLEOTIDE SEQUENCE [LARGE SCALE GENOMIC DNA]</scope>
    <source>
        <strain evidence="4">S2</strain>
        <tissue evidence="4">Leaf</tissue>
    </source>
</reference>
<feature type="domain" description="Fungal lipase-type" evidence="3">
    <location>
        <begin position="210"/>
        <end position="370"/>
    </location>
</feature>
<keyword evidence="2" id="KW-1133">Transmembrane helix</keyword>
<dbReference type="InterPro" id="IPR002921">
    <property type="entry name" value="Fungal_lipase-type"/>
</dbReference>
<dbReference type="OrthoDB" id="438440at2759"/>
<name>A0A5N5GW77_9ROSA</name>
<dbReference type="SUPFAM" id="SSF53474">
    <property type="entry name" value="alpha/beta-Hydrolases"/>
    <property type="match status" value="1"/>
</dbReference>
<dbReference type="GO" id="GO:0006629">
    <property type="term" value="P:lipid metabolic process"/>
    <property type="evidence" value="ECO:0007669"/>
    <property type="project" value="InterPro"/>
</dbReference>
<reference evidence="4 5" key="1">
    <citation type="submission" date="2019-09" db="EMBL/GenBank/DDBJ databases">
        <authorList>
            <person name="Ou C."/>
        </authorList>
    </citation>
    <scope>NUCLEOTIDE SEQUENCE [LARGE SCALE GENOMIC DNA]</scope>
    <source>
        <strain evidence="4">S2</strain>
        <tissue evidence="4">Leaf</tissue>
    </source>
</reference>
<evidence type="ECO:0000313" key="4">
    <source>
        <dbReference type="EMBL" id="KAB2619397.1"/>
    </source>
</evidence>
<dbReference type="AlphaFoldDB" id="A0A5N5GW77"/>
<dbReference type="PANTHER" id="PTHR46086:SF4">
    <property type="entry name" value="ALPHA_BETA-HYDROLASES SUPERFAMILY PROTEIN"/>
    <property type="match status" value="1"/>
</dbReference>
<dbReference type="Pfam" id="PF01764">
    <property type="entry name" value="Lipase_3"/>
    <property type="match status" value="1"/>
</dbReference>
<reference evidence="5" key="2">
    <citation type="submission" date="2019-10" db="EMBL/GenBank/DDBJ databases">
        <title>A de novo genome assembly of a pear dwarfing rootstock.</title>
        <authorList>
            <person name="Wang F."/>
            <person name="Wang J."/>
            <person name="Li S."/>
            <person name="Zhang Y."/>
            <person name="Fang M."/>
            <person name="Ma L."/>
            <person name="Zhao Y."/>
            <person name="Jiang S."/>
        </authorList>
    </citation>
    <scope>NUCLEOTIDE SEQUENCE [LARGE SCALE GENOMIC DNA]</scope>
</reference>
<dbReference type="InterPro" id="IPR029058">
    <property type="entry name" value="AB_hydrolase_fold"/>
</dbReference>
<dbReference type="EMBL" id="SMOL01000401">
    <property type="protein sequence ID" value="KAB2619397.1"/>
    <property type="molecule type" value="Genomic_DNA"/>
</dbReference>
<keyword evidence="2" id="KW-0472">Membrane</keyword>
<gene>
    <name evidence="4" type="ORF">D8674_015266</name>
</gene>
<feature type="transmembrane region" description="Helical" evidence="2">
    <location>
        <begin position="63"/>
        <end position="80"/>
    </location>
</feature>
<evidence type="ECO:0000259" key="3">
    <source>
        <dbReference type="Pfam" id="PF01764"/>
    </source>
</evidence>
<evidence type="ECO:0000256" key="1">
    <source>
        <dbReference type="ARBA" id="ARBA00022801"/>
    </source>
</evidence>
<dbReference type="Gene3D" id="3.40.50.1820">
    <property type="entry name" value="alpha/beta hydrolase"/>
    <property type="match status" value="1"/>
</dbReference>
<proteinExistence type="predicted"/>
<dbReference type="GO" id="GO:0004806">
    <property type="term" value="F:triacylglycerol lipase activity"/>
    <property type="evidence" value="ECO:0007669"/>
    <property type="project" value="InterPro"/>
</dbReference>
<organism evidence="4 5">
    <name type="scientific">Pyrus ussuriensis x Pyrus communis</name>
    <dbReference type="NCBI Taxonomy" id="2448454"/>
    <lineage>
        <taxon>Eukaryota</taxon>
        <taxon>Viridiplantae</taxon>
        <taxon>Streptophyta</taxon>
        <taxon>Embryophyta</taxon>
        <taxon>Tracheophyta</taxon>
        <taxon>Spermatophyta</taxon>
        <taxon>Magnoliopsida</taxon>
        <taxon>eudicotyledons</taxon>
        <taxon>Gunneridae</taxon>
        <taxon>Pentapetalae</taxon>
        <taxon>rosids</taxon>
        <taxon>fabids</taxon>
        <taxon>Rosales</taxon>
        <taxon>Rosaceae</taxon>
        <taxon>Amygdaloideae</taxon>
        <taxon>Maleae</taxon>
        <taxon>Pyrus</taxon>
    </lineage>
</organism>
<protein>
    <recommendedName>
        <fullName evidence="3">Fungal lipase-type domain-containing protein</fullName>
    </recommendedName>
</protein>
<accession>A0A5N5GW77</accession>
<comment type="caution">
    <text evidence="4">The sequence shown here is derived from an EMBL/GenBank/DDBJ whole genome shotgun (WGS) entry which is preliminary data.</text>
</comment>
<sequence>MDIIQLPITIMASKGPVCLSYVFLKPEEATFIELIRLLFSSDIEKRNFITSSAVRKLDFKRRLLIFFSTVIQCILLLFRKPMAWLGGVLEKWLNLVSSNGGLLMLILNWLKGKVVIPDTSSTKSLLGFLDTRIELDDNMKPDDTRYKGSLSMMAAKLSYENEEFTEKVVSEYWKMKLVAFYEFWNGYEKRESTQAFVFQDTTSDPNLVWVAFRGTEPFSADDWRTDFDISWCEFAGIGKTHGGFMKALGMQTEQSWPLEPETEDHEFAYYKIRQILMDLLQENKNAKFILTGHSLGGALAVLFASVLAMHDYEEKYAWLMEKLEGVYTFGQPRVGDEKFAGYVTKKLKNYGVRYMRYVYSNDLVPRVPFDDTTLLFKHVAPCLYFNSFYKGKELEEAPNKNYFNLLFFIPMRLNALWELIRSFILPLIKGSEYKESWLMIMARFFGLIFPGLVAHAPQDYVNVTRLGSIPSHMPLPKAYLQKINLKLIQVMLV</sequence>
<evidence type="ECO:0000256" key="2">
    <source>
        <dbReference type="SAM" id="Phobius"/>
    </source>
</evidence>
<keyword evidence="5" id="KW-1185">Reference proteome</keyword>
<dbReference type="Proteomes" id="UP000327157">
    <property type="component" value="Chromosome 15"/>
</dbReference>
<evidence type="ECO:0000313" key="5">
    <source>
        <dbReference type="Proteomes" id="UP000327157"/>
    </source>
</evidence>
<keyword evidence="2" id="KW-0812">Transmembrane</keyword>
<keyword evidence="1" id="KW-0378">Hydrolase</keyword>
<dbReference type="CDD" id="cd00519">
    <property type="entry name" value="Lipase_3"/>
    <property type="match status" value="1"/>
</dbReference>